<protein>
    <submittedName>
        <fullName evidence="3">Fasciclin domain-containing protein</fullName>
    </submittedName>
</protein>
<comment type="caution">
    <text evidence="3">The sequence shown here is derived from an EMBL/GenBank/DDBJ whole genome shotgun (WGS) entry which is preliminary data.</text>
</comment>
<name>A0ABW1SVI7_9ACTN</name>
<accession>A0ABW1SVI7</accession>
<evidence type="ECO:0000313" key="3">
    <source>
        <dbReference type="EMBL" id="MFC6236417.1"/>
    </source>
</evidence>
<dbReference type="EMBL" id="JBHSTI010000002">
    <property type="protein sequence ID" value="MFC6236417.1"/>
    <property type="molecule type" value="Genomic_DNA"/>
</dbReference>
<evidence type="ECO:0000313" key="4">
    <source>
        <dbReference type="Proteomes" id="UP001596138"/>
    </source>
</evidence>
<feature type="chain" id="PRO_5045299398" evidence="1">
    <location>
        <begin position="24"/>
        <end position="213"/>
    </location>
</feature>
<evidence type="ECO:0000259" key="2">
    <source>
        <dbReference type="Pfam" id="PF02469"/>
    </source>
</evidence>
<dbReference type="Proteomes" id="UP001596138">
    <property type="component" value="Unassembled WGS sequence"/>
</dbReference>
<dbReference type="RefSeq" id="WP_386763463.1">
    <property type="nucleotide sequence ID" value="NZ_JBHSTI010000002.1"/>
</dbReference>
<evidence type="ECO:0000256" key="1">
    <source>
        <dbReference type="SAM" id="SignalP"/>
    </source>
</evidence>
<feature type="signal peptide" evidence="1">
    <location>
        <begin position="1"/>
        <end position="23"/>
    </location>
</feature>
<dbReference type="InterPro" id="IPR000782">
    <property type="entry name" value="FAS1_domain"/>
</dbReference>
<feature type="domain" description="FAS1" evidence="2">
    <location>
        <begin position="73"/>
        <end position="207"/>
    </location>
</feature>
<gene>
    <name evidence="3" type="ORF">ACFQGU_00890</name>
</gene>
<reference evidence="4" key="1">
    <citation type="journal article" date="2019" name="Int. J. Syst. Evol. Microbiol.">
        <title>The Global Catalogue of Microorganisms (GCM) 10K type strain sequencing project: providing services to taxonomists for standard genome sequencing and annotation.</title>
        <authorList>
            <consortium name="The Broad Institute Genomics Platform"/>
            <consortium name="The Broad Institute Genome Sequencing Center for Infectious Disease"/>
            <person name="Wu L."/>
            <person name="Ma J."/>
        </authorList>
    </citation>
    <scope>NUCLEOTIDE SEQUENCE [LARGE SCALE GENOMIC DNA]</scope>
    <source>
        <strain evidence="4">CGMCC 4.7317</strain>
    </source>
</reference>
<organism evidence="3 4">
    <name type="scientific">Longivirga aurantiaca</name>
    <dbReference type="NCBI Taxonomy" id="1837743"/>
    <lineage>
        <taxon>Bacteria</taxon>
        <taxon>Bacillati</taxon>
        <taxon>Actinomycetota</taxon>
        <taxon>Actinomycetes</taxon>
        <taxon>Sporichthyales</taxon>
        <taxon>Sporichthyaceae</taxon>
        <taxon>Longivirga</taxon>
    </lineage>
</organism>
<dbReference type="Pfam" id="PF02469">
    <property type="entry name" value="Fasciclin"/>
    <property type="match status" value="1"/>
</dbReference>
<dbReference type="SUPFAM" id="SSF82153">
    <property type="entry name" value="FAS1 domain"/>
    <property type="match status" value="1"/>
</dbReference>
<keyword evidence="1" id="KW-0732">Signal</keyword>
<proteinExistence type="predicted"/>
<dbReference type="Gene3D" id="2.30.180.10">
    <property type="entry name" value="FAS1 domain"/>
    <property type="match status" value="1"/>
</dbReference>
<dbReference type="InterPro" id="IPR036378">
    <property type="entry name" value="FAS1_dom_sf"/>
</dbReference>
<sequence length="213" mass="22398">MRLRRTTASLVVAAAVATGAVTAAPAATASAPGTNSLANVLLSDGDTFDDNRNDFDIVTQAALAVLAEKPDSAVKVLTDGTVPVTAFIPRDQAFRLFVYSTTGKWITSEQGVFEAVASFGIPTVETVLLYHVVAGATIDRAGALMSDGAVLDTAAGAPLTVDIVPNRKIELRDLDPDATDARVRWDAYDINKGNLQIAHGIDRVLRPLDLPKA</sequence>
<keyword evidence="4" id="KW-1185">Reference proteome</keyword>